<feature type="domain" description="Phosphatidic acid phosphatase type 2/haloperoxidase" evidence="2">
    <location>
        <begin position="345"/>
        <end position="431"/>
    </location>
</feature>
<dbReference type="Gene3D" id="1.10.606.20">
    <property type="match status" value="1"/>
</dbReference>
<evidence type="ECO:0000256" key="1">
    <source>
        <dbReference type="SAM" id="SignalP"/>
    </source>
</evidence>
<organism evidence="3">
    <name type="scientific">Solibacter usitatus (strain Ellin6076)</name>
    <dbReference type="NCBI Taxonomy" id="234267"/>
    <lineage>
        <taxon>Bacteria</taxon>
        <taxon>Pseudomonadati</taxon>
        <taxon>Acidobacteriota</taxon>
        <taxon>Terriglobia</taxon>
        <taxon>Bryobacterales</taxon>
        <taxon>Solibacteraceae</taxon>
        <taxon>Candidatus Solibacter</taxon>
    </lineage>
</organism>
<evidence type="ECO:0000313" key="3">
    <source>
        <dbReference type="EMBL" id="ABJ86082.1"/>
    </source>
</evidence>
<feature type="domain" description="Phosphatidic acid phosphatase type 2/haloperoxidase" evidence="2">
    <location>
        <begin position="116"/>
        <end position="216"/>
    </location>
</feature>
<dbReference type="STRING" id="234267.Acid_5127"/>
<dbReference type="Pfam" id="PF01569">
    <property type="entry name" value="PAP2"/>
    <property type="match status" value="2"/>
</dbReference>
<dbReference type="InterPro" id="IPR000326">
    <property type="entry name" value="PAP2/HPO"/>
</dbReference>
<feature type="chain" id="PRO_5004163524" evidence="1">
    <location>
        <begin position="20"/>
        <end position="446"/>
    </location>
</feature>
<name>Q01W83_SOLUE</name>
<sequence precursor="true">MFKLASLIGGLVLAGTLSAQVEPHAGQWKTWVIPSGTAMRLPAPPDAVDTAAELQWVKSSAGARNQADLTQIRFWDAGAPGYRWMQLTEQLAISKGLAAPLQTRALALVAAAIYDATIAAWDSKYTYNRQHPVEIDSSISTAVTASGSPSYPSEHAATAAAAAAVLVSLFPDQTAAINEMADQAGWSRILAGVAFPSDVTGGMDLGHLVGQAVAAYAVADGSGQVFTGTFAASPGVWSSATPVAPLAGTWHPWVLTAGNQFRPAAPPAFGSSDANAQYAADKNLQRTNATNHSAWFWQPGFFQPWLQQVETEIFQNHQDGNAPRAARAYALETIAQHDATLACWDAKYTYLELRPPQADDTIAPLFALPQHPGYPSGHACASGASAAVLSYLYPADAQALQSMAADAGNSTFDALIHTQLDVSTGLTLGGQVGQQVVARAQKDGAN</sequence>
<dbReference type="KEGG" id="sus:Acid_5127"/>
<dbReference type="PANTHER" id="PTHR34599">
    <property type="entry name" value="PEROXIDASE-RELATED"/>
    <property type="match status" value="1"/>
</dbReference>
<dbReference type="InterPro" id="IPR016119">
    <property type="entry name" value="Br/Cl_peroxidase_C"/>
</dbReference>
<dbReference type="HOGENOM" id="CLU_525643_0_0_0"/>
<dbReference type="SUPFAM" id="SSF48317">
    <property type="entry name" value="Acid phosphatase/Vanadium-dependent haloperoxidase"/>
    <property type="match status" value="2"/>
</dbReference>
<dbReference type="OrthoDB" id="7793240at2"/>
<dbReference type="eggNOG" id="COG0671">
    <property type="taxonomic scope" value="Bacteria"/>
</dbReference>
<proteinExistence type="predicted"/>
<dbReference type="InterPro" id="IPR052559">
    <property type="entry name" value="V-haloperoxidase"/>
</dbReference>
<dbReference type="AlphaFoldDB" id="Q01W83"/>
<evidence type="ECO:0000259" key="2">
    <source>
        <dbReference type="Pfam" id="PF01569"/>
    </source>
</evidence>
<dbReference type="CDD" id="cd03398">
    <property type="entry name" value="PAP2_haloperoxidase"/>
    <property type="match status" value="2"/>
</dbReference>
<feature type="signal peptide" evidence="1">
    <location>
        <begin position="1"/>
        <end position="19"/>
    </location>
</feature>
<dbReference type="EMBL" id="CP000473">
    <property type="protein sequence ID" value="ABJ86082.1"/>
    <property type="molecule type" value="Genomic_DNA"/>
</dbReference>
<dbReference type="Gene3D" id="1.10.606.10">
    <property type="entry name" value="Vanadium-containing Chloroperoxidase, domain 2"/>
    <property type="match status" value="1"/>
</dbReference>
<gene>
    <name evidence="3" type="ordered locus">Acid_5127</name>
</gene>
<dbReference type="InParanoid" id="Q01W83"/>
<dbReference type="GO" id="GO:0004601">
    <property type="term" value="F:peroxidase activity"/>
    <property type="evidence" value="ECO:0007669"/>
    <property type="project" value="InterPro"/>
</dbReference>
<keyword evidence="1" id="KW-0732">Signal</keyword>
<dbReference type="InterPro" id="IPR036938">
    <property type="entry name" value="PAP2/HPO_sf"/>
</dbReference>
<accession>Q01W83</accession>
<dbReference type="PANTHER" id="PTHR34599:SF1">
    <property type="entry name" value="PHOSPHATIDIC ACID PHOSPHATASE TYPE 2_HALOPEROXIDASE DOMAIN-CONTAINING PROTEIN"/>
    <property type="match status" value="1"/>
</dbReference>
<reference evidence="3" key="1">
    <citation type="submission" date="2006-10" db="EMBL/GenBank/DDBJ databases">
        <title>Complete sequence of Solibacter usitatus Ellin6076.</title>
        <authorList>
            <consortium name="US DOE Joint Genome Institute"/>
            <person name="Copeland A."/>
            <person name="Lucas S."/>
            <person name="Lapidus A."/>
            <person name="Barry K."/>
            <person name="Detter J.C."/>
            <person name="Glavina del Rio T."/>
            <person name="Hammon N."/>
            <person name="Israni S."/>
            <person name="Dalin E."/>
            <person name="Tice H."/>
            <person name="Pitluck S."/>
            <person name="Thompson L.S."/>
            <person name="Brettin T."/>
            <person name="Bruce D."/>
            <person name="Han C."/>
            <person name="Tapia R."/>
            <person name="Gilna P."/>
            <person name="Schmutz J."/>
            <person name="Larimer F."/>
            <person name="Land M."/>
            <person name="Hauser L."/>
            <person name="Kyrpides N."/>
            <person name="Mikhailova N."/>
            <person name="Janssen P.H."/>
            <person name="Kuske C.R."/>
            <person name="Richardson P."/>
        </authorList>
    </citation>
    <scope>NUCLEOTIDE SEQUENCE</scope>
    <source>
        <strain evidence="3">Ellin6076</strain>
    </source>
</reference>
<protein>
    <submittedName>
        <fullName evidence="3">Phosphoesterase, PA-phosphatase related</fullName>
    </submittedName>
</protein>